<evidence type="ECO:0000256" key="3">
    <source>
        <dbReference type="ARBA" id="ARBA00022750"/>
    </source>
</evidence>
<evidence type="ECO:0000256" key="8">
    <source>
        <dbReference type="PIRSR" id="PIRSR601461-2"/>
    </source>
</evidence>
<keyword evidence="6" id="KW-0325">Glycoprotein</keyword>
<keyword evidence="5 8" id="KW-1015">Disulfide bond</keyword>
<sequence length="387" mass="41991">MFKLVITILCLALIADAAFVRIPLNKPNKRRSVKNINALAAVLRHKYNPRKNVTSEELRNADNDAYYGAITIGTPPQHFQVLFDTGSSNLWIPGAPCAASDEACLTHNTYNASASSTYQLNNQSFAIQYGSGNLSGYLATDTVTISGLAVANQTFGVATAESNASFIAANFDGIFGMAFQQIAVDNVVPPFYNLYTQGLIDTPVFAFYLARNGTSSRGGELTLGGVDPKHYVGTLTYVDIFYESYWQIQVDSFSIDDTLVCLYCFAIVDTGTSLFGVPSDLYIGVQNAIGARSDTFGNYLVPCNYTSYLPVLYVNINGTSFNLTSDDYIVPVENDKGDIVCMSGFINSGGPVWVLGDVFIGKYYTVFDMEKDRIGFAPAAVNATVLN</sequence>
<dbReference type="Pfam" id="PF00026">
    <property type="entry name" value="Asp"/>
    <property type="match status" value="1"/>
</dbReference>
<dbReference type="PANTHER" id="PTHR47966:SF51">
    <property type="entry name" value="BETA-SITE APP-CLEAVING ENZYME, ISOFORM A-RELATED"/>
    <property type="match status" value="1"/>
</dbReference>
<evidence type="ECO:0000256" key="6">
    <source>
        <dbReference type="ARBA" id="ARBA00023180"/>
    </source>
</evidence>
<feature type="active site" evidence="7">
    <location>
        <position position="84"/>
    </location>
</feature>
<dbReference type="GO" id="GO:0006508">
    <property type="term" value="P:proteolysis"/>
    <property type="evidence" value="ECO:0007669"/>
    <property type="project" value="UniProtKB-KW"/>
</dbReference>
<evidence type="ECO:0000313" key="12">
    <source>
        <dbReference type="EMBL" id="JAD08871.1"/>
    </source>
</evidence>
<keyword evidence="4 9" id="KW-0378">Hydrolase</keyword>
<keyword evidence="10" id="KW-0732">Signal</keyword>
<dbReference type="FunFam" id="2.40.70.10:FF:000002">
    <property type="entry name" value="Vacuolar aspartic proteinase"/>
    <property type="match status" value="1"/>
</dbReference>
<dbReference type="FunFam" id="2.40.70.10:FF:000149">
    <property type="entry name" value="Uncharacterized protein"/>
    <property type="match status" value="1"/>
</dbReference>
<keyword evidence="2 9" id="KW-0645">Protease</keyword>
<feature type="disulfide bond" evidence="8">
    <location>
        <begin position="97"/>
        <end position="104"/>
    </location>
</feature>
<evidence type="ECO:0000256" key="10">
    <source>
        <dbReference type="SAM" id="SignalP"/>
    </source>
</evidence>
<dbReference type="PANTHER" id="PTHR47966">
    <property type="entry name" value="BETA-SITE APP-CLEAVING ENZYME, ISOFORM A-RELATED"/>
    <property type="match status" value="1"/>
</dbReference>
<dbReference type="Gene3D" id="2.40.70.10">
    <property type="entry name" value="Acid Proteases"/>
    <property type="match status" value="2"/>
</dbReference>
<organism evidence="12">
    <name type="scientific">Zeugodacus cucurbitae</name>
    <name type="common">Melon fruit fly</name>
    <name type="synonym">Bactrocera cucurbitae</name>
    <dbReference type="NCBI Taxonomy" id="28588"/>
    <lineage>
        <taxon>Eukaryota</taxon>
        <taxon>Metazoa</taxon>
        <taxon>Ecdysozoa</taxon>
        <taxon>Arthropoda</taxon>
        <taxon>Hexapoda</taxon>
        <taxon>Insecta</taxon>
        <taxon>Pterygota</taxon>
        <taxon>Neoptera</taxon>
        <taxon>Endopterygota</taxon>
        <taxon>Diptera</taxon>
        <taxon>Brachycera</taxon>
        <taxon>Muscomorpha</taxon>
        <taxon>Tephritoidea</taxon>
        <taxon>Tephritidae</taxon>
        <taxon>Zeugodacus</taxon>
        <taxon>Zeugodacus</taxon>
    </lineage>
</organism>
<comment type="similarity">
    <text evidence="1 9">Belongs to the peptidase A1 family.</text>
</comment>
<proteinExistence type="inferred from homology"/>
<feature type="chain" id="PRO_5001983567" evidence="10">
    <location>
        <begin position="18"/>
        <end position="387"/>
    </location>
</feature>
<evidence type="ECO:0000256" key="7">
    <source>
        <dbReference type="PIRSR" id="PIRSR601461-1"/>
    </source>
</evidence>
<dbReference type="EMBL" id="GBXI01005421">
    <property type="protein sequence ID" value="JAD08871.1"/>
    <property type="molecule type" value="Transcribed_RNA"/>
</dbReference>
<dbReference type="GO" id="GO:0004190">
    <property type="term" value="F:aspartic-type endopeptidase activity"/>
    <property type="evidence" value="ECO:0007669"/>
    <property type="project" value="UniProtKB-KW"/>
</dbReference>
<feature type="domain" description="Peptidase A1" evidence="11">
    <location>
        <begin position="66"/>
        <end position="377"/>
    </location>
</feature>
<protein>
    <submittedName>
        <fullName evidence="12">Lysosomal aspartic protease</fullName>
    </submittedName>
</protein>
<dbReference type="PROSITE" id="PS00141">
    <property type="entry name" value="ASP_PROTEASE"/>
    <property type="match status" value="1"/>
</dbReference>
<feature type="signal peptide" evidence="10">
    <location>
        <begin position="1"/>
        <end position="17"/>
    </location>
</feature>
<evidence type="ECO:0000256" key="2">
    <source>
        <dbReference type="ARBA" id="ARBA00022670"/>
    </source>
</evidence>
<gene>
    <name evidence="12" type="primary">AAEL006169_5</name>
    <name evidence="12" type="ORF">g.8582</name>
</gene>
<dbReference type="OrthoDB" id="771136at2759"/>
<dbReference type="SUPFAM" id="SSF50630">
    <property type="entry name" value="Acid proteases"/>
    <property type="match status" value="1"/>
</dbReference>
<reference evidence="12" key="1">
    <citation type="submission" date="2014-11" db="EMBL/GenBank/DDBJ databases">
        <authorList>
            <person name="Geib S."/>
        </authorList>
    </citation>
    <scope>NUCLEOTIDE SEQUENCE</scope>
</reference>
<evidence type="ECO:0000256" key="5">
    <source>
        <dbReference type="ARBA" id="ARBA00023157"/>
    </source>
</evidence>
<name>A0A0A1XD53_ZEUCU</name>
<dbReference type="PRINTS" id="PR00792">
    <property type="entry name" value="PEPSIN"/>
</dbReference>
<dbReference type="GO" id="GO:0005764">
    <property type="term" value="C:lysosome"/>
    <property type="evidence" value="ECO:0007669"/>
    <property type="project" value="TreeGrafter"/>
</dbReference>
<feature type="active site" evidence="7">
    <location>
        <position position="269"/>
    </location>
</feature>
<dbReference type="PROSITE" id="PS51767">
    <property type="entry name" value="PEPTIDASE_A1"/>
    <property type="match status" value="1"/>
</dbReference>
<evidence type="ECO:0000256" key="9">
    <source>
        <dbReference type="RuleBase" id="RU000454"/>
    </source>
</evidence>
<dbReference type="InterPro" id="IPR033121">
    <property type="entry name" value="PEPTIDASE_A1"/>
</dbReference>
<reference evidence="12" key="2">
    <citation type="journal article" date="2015" name="Gigascience">
        <title>Reconstructing a comprehensive transcriptome assembly of a white-pupal translocated strain of the pest fruit fly Bactrocera cucurbitae.</title>
        <authorList>
            <person name="Sim S.B."/>
            <person name="Calla B."/>
            <person name="Hall B."/>
            <person name="DeRego T."/>
            <person name="Geib S.M."/>
        </authorList>
    </citation>
    <scope>NUCLEOTIDE SEQUENCE</scope>
</reference>
<accession>A0A0A1XD53</accession>
<feature type="disulfide bond" evidence="8">
    <location>
        <begin position="303"/>
        <end position="341"/>
    </location>
</feature>
<dbReference type="InterPro" id="IPR001969">
    <property type="entry name" value="Aspartic_peptidase_AS"/>
</dbReference>
<dbReference type="InterPro" id="IPR021109">
    <property type="entry name" value="Peptidase_aspartic_dom_sf"/>
</dbReference>
<dbReference type="MEROPS" id="A01.092"/>
<dbReference type="AlphaFoldDB" id="A0A0A1XD53"/>
<evidence type="ECO:0000256" key="4">
    <source>
        <dbReference type="ARBA" id="ARBA00022801"/>
    </source>
</evidence>
<evidence type="ECO:0000259" key="11">
    <source>
        <dbReference type="PROSITE" id="PS51767"/>
    </source>
</evidence>
<evidence type="ECO:0000256" key="1">
    <source>
        <dbReference type="ARBA" id="ARBA00007447"/>
    </source>
</evidence>
<keyword evidence="3 9" id="KW-0064">Aspartyl protease</keyword>
<dbReference type="InterPro" id="IPR001461">
    <property type="entry name" value="Aspartic_peptidase_A1"/>
</dbReference>